<dbReference type="AlphaFoldDB" id="A0A7W4URP4"/>
<gene>
    <name evidence="2" type="ORF">FHX72_003041</name>
</gene>
<evidence type="ECO:0000313" key="3">
    <source>
        <dbReference type="Proteomes" id="UP000545286"/>
    </source>
</evidence>
<evidence type="ECO:0000313" key="2">
    <source>
        <dbReference type="EMBL" id="MBB2958889.1"/>
    </source>
</evidence>
<name>A0A7W4URP4_9MICO</name>
<evidence type="ECO:0000259" key="1">
    <source>
        <dbReference type="Pfam" id="PF07811"/>
    </source>
</evidence>
<dbReference type="Proteomes" id="UP000545286">
    <property type="component" value="Unassembled WGS sequence"/>
</dbReference>
<proteinExistence type="predicted"/>
<dbReference type="EMBL" id="JACHWJ010000005">
    <property type="protein sequence ID" value="MBB2958889.1"/>
    <property type="molecule type" value="Genomic_DNA"/>
</dbReference>
<dbReference type="NCBIfam" id="NF041390">
    <property type="entry name" value="TadE_Rv3655c"/>
    <property type="match status" value="1"/>
</dbReference>
<feature type="domain" description="TadE-like" evidence="1">
    <location>
        <begin position="15"/>
        <end position="57"/>
    </location>
</feature>
<comment type="caution">
    <text evidence="2">The sequence shown here is derived from an EMBL/GenBank/DDBJ whole genome shotgun (WGS) entry which is preliminary data.</text>
</comment>
<accession>A0A7W4URP4</accession>
<sequence>MMRRVLRWRPASARGSATAEFAIVAPAIVLLLAFCLAGLQGVVVQVRLQDAVADAVRLIARGDDEEVARDNVLALVPSAELEISRPDDLVCARASTSLELGERELPIRVAARACALGGGR</sequence>
<dbReference type="InterPro" id="IPR049790">
    <property type="entry name" value="Rv3655c/TadE"/>
</dbReference>
<dbReference type="Pfam" id="PF07811">
    <property type="entry name" value="TadE"/>
    <property type="match status" value="1"/>
</dbReference>
<reference evidence="2 3" key="1">
    <citation type="submission" date="2020-08" db="EMBL/GenBank/DDBJ databases">
        <title>Sequencing the genomes of 1000 actinobacteria strains.</title>
        <authorList>
            <person name="Klenk H.-P."/>
        </authorList>
    </citation>
    <scope>NUCLEOTIDE SEQUENCE [LARGE SCALE GENOMIC DNA]</scope>
    <source>
        <strain evidence="2 3">DSM 20419</strain>
    </source>
</reference>
<keyword evidence="3" id="KW-1185">Reference proteome</keyword>
<dbReference type="InterPro" id="IPR012495">
    <property type="entry name" value="TadE-like_dom"/>
</dbReference>
<protein>
    <recommendedName>
        <fullName evidence="1">TadE-like domain-containing protein</fullName>
    </recommendedName>
</protein>
<dbReference type="RefSeq" id="WP_183626066.1">
    <property type="nucleotide sequence ID" value="NZ_JACHWJ010000005.1"/>
</dbReference>
<organism evidence="2 3">
    <name type="scientific">Pseudoclavibacter helvolus</name>
    <dbReference type="NCBI Taxonomy" id="255205"/>
    <lineage>
        <taxon>Bacteria</taxon>
        <taxon>Bacillati</taxon>
        <taxon>Actinomycetota</taxon>
        <taxon>Actinomycetes</taxon>
        <taxon>Micrococcales</taxon>
        <taxon>Microbacteriaceae</taxon>
        <taxon>Pseudoclavibacter</taxon>
    </lineage>
</organism>